<comment type="caution">
    <text evidence="6">The sequence shown here is derived from an EMBL/GenBank/DDBJ whole genome shotgun (WGS) entry which is preliminary data.</text>
</comment>
<proteinExistence type="inferred from homology"/>
<organism evidence="6 7">
    <name type="scientific">Corynascus novoguineensis</name>
    <dbReference type="NCBI Taxonomy" id="1126955"/>
    <lineage>
        <taxon>Eukaryota</taxon>
        <taxon>Fungi</taxon>
        <taxon>Dikarya</taxon>
        <taxon>Ascomycota</taxon>
        <taxon>Pezizomycotina</taxon>
        <taxon>Sordariomycetes</taxon>
        <taxon>Sordariomycetidae</taxon>
        <taxon>Sordariales</taxon>
        <taxon>Chaetomiaceae</taxon>
        <taxon>Corynascus</taxon>
    </lineage>
</organism>
<feature type="compositionally biased region" description="Basic and acidic residues" evidence="5">
    <location>
        <begin position="553"/>
        <end position="574"/>
    </location>
</feature>
<gene>
    <name evidence="6" type="ORF">C7999DRAFT_28343</name>
</gene>
<dbReference type="SUPFAM" id="SSF53474">
    <property type="entry name" value="alpha/beta-Hydrolases"/>
    <property type="match status" value="1"/>
</dbReference>
<keyword evidence="1 4" id="KW-0378">Hydrolase</keyword>
<dbReference type="AlphaFoldDB" id="A0AAN7HN10"/>
<evidence type="ECO:0000256" key="1">
    <source>
        <dbReference type="ARBA" id="ARBA00022801"/>
    </source>
</evidence>
<dbReference type="PANTHER" id="PTHR10272:SF7">
    <property type="entry name" value="PHOSPHOLIPASE-RELATED"/>
    <property type="match status" value="1"/>
</dbReference>
<evidence type="ECO:0000256" key="4">
    <source>
        <dbReference type="PIRNR" id="PIRNR018169"/>
    </source>
</evidence>
<dbReference type="Gene3D" id="3.40.50.1820">
    <property type="entry name" value="alpha/beta hydrolase"/>
    <property type="match status" value="1"/>
</dbReference>
<dbReference type="GO" id="GO:0003847">
    <property type="term" value="F:1-alkyl-2-acetylglycerophosphocholine esterase activity"/>
    <property type="evidence" value="ECO:0007669"/>
    <property type="project" value="UniProtKB-UniRule"/>
</dbReference>
<evidence type="ECO:0000256" key="3">
    <source>
        <dbReference type="ARBA" id="ARBA00023098"/>
    </source>
</evidence>
<protein>
    <recommendedName>
        <fullName evidence="4">Putative phospholipase</fullName>
        <ecNumber evidence="4">3.1.1.47</ecNumber>
    </recommendedName>
</protein>
<sequence length="601" mass="64650">MASLISNLNPVPSFPPYSGPYKVGTVDVEIPVSQLESPSTAPDGSAEIHTVLFRIFYPAMPEPRAKRVSWLPAPQRLNIAAYAQFMGAGNTLASLLSFLPRHLHWTSIPAYKNAALVPPTPEKSGARWPTMIFSHGLGGNRNAYSYFTGSLASYGVVVVCPEHRDGSATLSLVRDPKGTDTKRAQHTVPYVRISHSQTPENWAARDRQLRVRLWELGLIFEALTALDRGNSDSLRNLNHSTPSSALAQFSHALDVQRPGAVIFAGHSFGAATTVQLLKSTFYANHPSIQSMPRQDALFTPSPTCALASQITPQTPTILLDMWCFPLVSAASAPLFKLPLPYYSSSPASTQDGAPRASSGSSSSATRLTSTILAVQSQAFHKWTEHLHTTARVLSPNPAAPVVTENMFSSPSSSSADEPPVAFAKPHWFYVTASAHLAQSDFGVLFPWLTGKVFKSERPERVLRLNVRAALQFLRGEAGVAGVRGTAREGLVDGGLGDGTGPSTGTVGEEWVEKDEVVLEKCVDGEGKVDAWRWINAVGLGGRSGPSELEIMMRKGGKEEEERKAKAEEGEREMEAEMEPSLGSGVEGAAAGAAKDVVSKEK</sequence>
<feature type="region of interest" description="Disordered" evidence="5">
    <location>
        <begin position="553"/>
        <end position="601"/>
    </location>
</feature>
<name>A0AAN7HN10_9PEZI</name>
<reference evidence="6" key="2">
    <citation type="submission" date="2023-05" db="EMBL/GenBank/DDBJ databases">
        <authorList>
            <consortium name="Lawrence Berkeley National Laboratory"/>
            <person name="Steindorff A."/>
            <person name="Hensen N."/>
            <person name="Bonometti L."/>
            <person name="Westerberg I."/>
            <person name="Brannstrom I.O."/>
            <person name="Guillou S."/>
            <person name="Cros-Aarteil S."/>
            <person name="Calhoun S."/>
            <person name="Haridas S."/>
            <person name="Kuo A."/>
            <person name="Mondo S."/>
            <person name="Pangilinan J."/>
            <person name="Riley R."/>
            <person name="Labutti K."/>
            <person name="Andreopoulos B."/>
            <person name="Lipzen A."/>
            <person name="Chen C."/>
            <person name="Yanf M."/>
            <person name="Daum C."/>
            <person name="Ng V."/>
            <person name="Clum A."/>
            <person name="Ohm R."/>
            <person name="Martin F."/>
            <person name="Silar P."/>
            <person name="Natvig D."/>
            <person name="Lalanne C."/>
            <person name="Gautier V."/>
            <person name="Ament-Velasquez S.L."/>
            <person name="Kruys A."/>
            <person name="Hutchinson M.I."/>
            <person name="Powell A.J."/>
            <person name="Barry K."/>
            <person name="Miller A.N."/>
            <person name="Grigoriev I.V."/>
            <person name="Debuchy R."/>
            <person name="Gladieux P."/>
            <person name="Thoren M.H."/>
            <person name="Johannesson H."/>
        </authorList>
    </citation>
    <scope>NUCLEOTIDE SEQUENCE</scope>
    <source>
        <strain evidence="6">CBS 359.72</strain>
    </source>
</reference>
<evidence type="ECO:0000313" key="6">
    <source>
        <dbReference type="EMBL" id="KAK4251027.1"/>
    </source>
</evidence>
<dbReference type="Pfam" id="PF03403">
    <property type="entry name" value="PAF-AH_p_II"/>
    <property type="match status" value="1"/>
</dbReference>
<keyword evidence="3 4" id="KW-0443">Lipid metabolism</keyword>
<keyword evidence="2 4" id="KW-0442">Lipid degradation</keyword>
<keyword evidence="7" id="KW-1185">Reference proteome</keyword>
<dbReference type="EMBL" id="MU857608">
    <property type="protein sequence ID" value="KAK4251027.1"/>
    <property type="molecule type" value="Genomic_DNA"/>
</dbReference>
<dbReference type="InterPro" id="IPR016715">
    <property type="entry name" value="PAF_acetylhydro_eukaryote"/>
</dbReference>
<evidence type="ECO:0000256" key="5">
    <source>
        <dbReference type="SAM" id="MobiDB-lite"/>
    </source>
</evidence>
<accession>A0AAN7HN10</accession>
<comment type="catalytic activity">
    <reaction evidence="4">
        <text>a 1-O-alkyl-2-acetyl-sn-glycero-3-phosphocholine + H2O = a 1-O-alkyl-sn-glycero-3-phosphocholine + acetate + H(+)</text>
        <dbReference type="Rhea" id="RHEA:17777"/>
        <dbReference type="ChEBI" id="CHEBI:15377"/>
        <dbReference type="ChEBI" id="CHEBI:15378"/>
        <dbReference type="ChEBI" id="CHEBI:30089"/>
        <dbReference type="ChEBI" id="CHEBI:30909"/>
        <dbReference type="ChEBI" id="CHEBI:36707"/>
        <dbReference type="EC" id="3.1.1.47"/>
    </reaction>
</comment>
<reference evidence="6" key="1">
    <citation type="journal article" date="2023" name="Mol. Phylogenet. Evol.">
        <title>Genome-scale phylogeny and comparative genomics of the fungal order Sordariales.</title>
        <authorList>
            <person name="Hensen N."/>
            <person name="Bonometti L."/>
            <person name="Westerberg I."/>
            <person name="Brannstrom I.O."/>
            <person name="Guillou S."/>
            <person name="Cros-Aarteil S."/>
            <person name="Calhoun S."/>
            <person name="Haridas S."/>
            <person name="Kuo A."/>
            <person name="Mondo S."/>
            <person name="Pangilinan J."/>
            <person name="Riley R."/>
            <person name="LaButti K."/>
            <person name="Andreopoulos B."/>
            <person name="Lipzen A."/>
            <person name="Chen C."/>
            <person name="Yan M."/>
            <person name="Daum C."/>
            <person name="Ng V."/>
            <person name="Clum A."/>
            <person name="Steindorff A."/>
            <person name="Ohm R.A."/>
            <person name="Martin F."/>
            <person name="Silar P."/>
            <person name="Natvig D.O."/>
            <person name="Lalanne C."/>
            <person name="Gautier V."/>
            <person name="Ament-Velasquez S.L."/>
            <person name="Kruys A."/>
            <person name="Hutchinson M.I."/>
            <person name="Powell A.J."/>
            <person name="Barry K."/>
            <person name="Miller A.N."/>
            <person name="Grigoriev I.V."/>
            <person name="Debuchy R."/>
            <person name="Gladieux P."/>
            <person name="Hiltunen Thoren M."/>
            <person name="Johannesson H."/>
        </authorList>
    </citation>
    <scope>NUCLEOTIDE SEQUENCE</scope>
    <source>
        <strain evidence="6">CBS 359.72</strain>
    </source>
</reference>
<evidence type="ECO:0000313" key="7">
    <source>
        <dbReference type="Proteomes" id="UP001303647"/>
    </source>
</evidence>
<dbReference type="PANTHER" id="PTHR10272">
    <property type="entry name" value="PLATELET-ACTIVATING FACTOR ACETYLHYDROLASE"/>
    <property type="match status" value="1"/>
</dbReference>
<evidence type="ECO:0000256" key="2">
    <source>
        <dbReference type="ARBA" id="ARBA00022963"/>
    </source>
</evidence>
<dbReference type="GO" id="GO:0016042">
    <property type="term" value="P:lipid catabolic process"/>
    <property type="evidence" value="ECO:0007669"/>
    <property type="project" value="UniProtKB-KW"/>
</dbReference>
<dbReference type="PIRSF" id="PIRSF018169">
    <property type="entry name" value="PAF_acetylhydrolase"/>
    <property type="match status" value="1"/>
</dbReference>
<dbReference type="InterPro" id="IPR029058">
    <property type="entry name" value="AB_hydrolase_fold"/>
</dbReference>
<comment type="similarity">
    <text evidence="4">Belongs to the serine esterase family.</text>
</comment>
<dbReference type="Proteomes" id="UP001303647">
    <property type="component" value="Unassembled WGS sequence"/>
</dbReference>
<dbReference type="EC" id="3.1.1.47" evidence="4"/>